<accession>A0ABM1T1X1</accession>
<proteinExistence type="predicted"/>
<sequence length="603" mass="70272">MKIDLRIPLFLQDLIRKGIPHNFRGTVWQRLCNAQTCPTKDKYAEYVKSSSPCEKVIKRDIARTYPEHEFFQEKDGPGQQSLFNVMKAYSLHDREVGYCQGTAFIVGLLLLQMPEEEAFTVMVRLMEDYRLREMYKPTMAELGLCMYQLENIVQEILPEIHIHLQSQSFHTSMYASSWFLTVFTASLPFQLACRVMDLLLSEGMESIFRISVAILQFCKEDILQLDMEGMLKYFQKEMPSKCETDPNYIINMALQVKYNSKKMKKLEKEYSTLKAREQEEMIEMRRLRTENRILRQRTQNLEKESTTLAGRLIQGQVSRAQEAEENDVLKGELVALKDKEAALRHELEDAYKQIQELHEVNKTLRENTPDNYIASKLREAEGQLALKELRQQITDLQLMCEQQFSKPETDCSSETSGKEEKTMIAHLREDLLSAKLRETDAMIEVKELRQKVQELEVQNQVNLNQIRRQKEEIKKLQEKIDIAEENNDIQSQQKEERKKNIDLNSEVMYPETQYSRLIPTVALQNYCTEITNTKTSNISKGSCSQNNNFLDLPFNGCNSTEDDELSDQLMQIGKESNHVTSRDLLENGKIDVNEETWNLWPAS</sequence>
<evidence type="ECO:0000313" key="3">
    <source>
        <dbReference type="Proteomes" id="UP000694941"/>
    </source>
</evidence>
<name>A0ABM1T1X1_LIMPO</name>
<dbReference type="SMART" id="SM00164">
    <property type="entry name" value="TBC"/>
    <property type="match status" value="1"/>
</dbReference>
<evidence type="ECO:0000256" key="1">
    <source>
        <dbReference type="SAM" id="Coils"/>
    </source>
</evidence>
<dbReference type="Gene3D" id="1.10.8.270">
    <property type="entry name" value="putative rabgap domain of human tbc1 domain family member 14 like domains"/>
    <property type="match status" value="1"/>
</dbReference>
<organism evidence="3 4">
    <name type="scientific">Limulus polyphemus</name>
    <name type="common">Atlantic horseshoe crab</name>
    <dbReference type="NCBI Taxonomy" id="6850"/>
    <lineage>
        <taxon>Eukaryota</taxon>
        <taxon>Metazoa</taxon>
        <taxon>Ecdysozoa</taxon>
        <taxon>Arthropoda</taxon>
        <taxon>Chelicerata</taxon>
        <taxon>Merostomata</taxon>
        <taxon>Xiphosura</taxon>
        <taxon>Limulidae</taxon>
        <taxon>Limulus</taxon>
    </lineage>
</organism>
<feature type="coiled-coil region" evidence="1">
    <location>
        <begin position="438"/>
        <end position="500"/>
    </location>
</feature>
<keyword evidence="1" id="KW-0175">Coiled coil</keyword>
<dbReference type="InterPro" id="IPR000195">
    <property type="entry name" value="Rab-GAP-TBC_dom"/>
</dbReference>
<dbReference type="SUPFAM" id="SSF47923">
    <property type="entry name" value="Ypt/Rab-GAP domain of gyp1p"/>
    <property type="match status" value="2"/>
</dbReference>
<reference evidence="4" key="1">
    <citation type="submission" date="2025-08" db="UniProtKB">
        <authorList>
            <consortium name="RefSeq"/>
        </authorList>
    </citation>
    <scope>IDENTIFICATION</scope>
    <source>
        <tissue evidence="4">Muscle</tissue>
    </source>
</reference>
<dbReference type="GeneID" id="106466212"/>
<dbReference type="PROSITE" id="PS50086">
    <property type="entry name" value="TBC_RABGAP"/>
    <property type="match status" value="1"/>
</dbReference>
<feature type="coiled-coil region" evidence="1">
    <location>
        <begin position="263"/>
        <end position="406"/>
    </location>
</feature>
<dbReference type="PANTHER" id="PTHR47219:SF22">
    <property type="entry name" value="RAB-GAP TBC DOMAIN-CONTAINING PROTEIN"/>
    <property type="match status" value="1"/>
</dbReference>
<evidence type="ECO:0000313" key="4">
    <source>
        <dbReference type="RefSeq" id="XP_022249877.1"/>
    </source>
</evidence>
<feature type="domain" description="Rab-GAP TBC" evidence="2">
    <location>
        <begin position="18"/>
        <end position="203"/>
    </location>
</feature>
<dbReference type="Gene3D" id="1.10.472.80">
    <property type="entry name" value="Ypt/Rab-GAP domain of gyp1p, domain 3"/>
    <property type="match status" value="1"/>
</dbReference>
<dbReference type="Pfam" id="PF00566">
    <property type="entry name" value="RabGAP-TBC"/>
    <property type="match status" value="1"/>
</dbReference>
<evidence type="ECO:0000259" key="2">
    <source>
        <dbReference type="PROSITE" id="PS50086"/>
    </source>
</evidence>
<dbReference type="InterPro" id="IPR035969">
    <property type="entry name" value="Rab-GAP_TBC_sf"/>
</dbReference>
<dbReference type="Gene3D" id="1.10.10.750">
    <property type="entry name" value="Ypt/Rab-GAP domain of gyp1p, domain 1"/>
    <property type="match status" value="1"/>
</dbReference>
<dbReference type="RefSeq" id="XP_022249877.1">
    <property type="nucleotide sequence ID" value="XM_022394169.1"/>
</dbReference>
<dbReference type="PANTHER" id="PTHR47219">
    <property type="entry name" value="RAB GTPASE-ACTIVATING PROTEIN 1-LIKE"/>
    <property type="match status" value="1"/>
</dbReference>
<dbReference type="Proteomes" id="UP000694941">
    <property type="component" value="Unplaced"/>
</dbReference>
<gene>
    <name evidence="4" type="primary">LOC106466212</name>
</gene>
<keyword evidence="3" id="KW-1185">Reference proteome</keyword>
<dbReference type="InterPro" id="IPR050302">
    <property type="entry name" value="Rab_GAP_TBC_domain"/>
</dbReference>
<protein>
    <submittedName>
        <fullName evidence="4">Ecotropic viral integration site 5 protein homolog</fullName>
    </submittedName>
</protein>